<organism evidence="9 10">
    <name type="scientific">Pluralibacter gergoviae</name>
    <name type="common">Enterobacter gergoviae</name>
    <dbReference type="NCBI Taxonomy" id="61647"/>
    <lineage>
        <taxon>Bacteria</taxon>
        <taxon>Pseudomonadati</taxon>
        <taxon>Pseudomonadota</taxon>
        <taxon>Gammaproteobacteria</taxon>
        <taxon>Enterobacterales</taxon>
        <taxon>Enterobacteriaceae</taxon>
        <taxon>Pluralibacter</taxon>
    </lineage>
</organism>
<evidence type="ECO:0000256" key="2">
    <source>
        <dbReference type="ARBA" id="ARBA00009142"/>
    </source>
</evidence>
<dbReference type="Pfam" id="PF01925">
    <property type="entry name" value="TauE"/>
    <property type="match status" value="1"/>
</dbReference>
<dbReference type="AlphaFoldDB" id="A0A0F0VSS8"/>
<dbReference type="GO" id="GO:0005886">
    <property type="term" value="C:plasma membrane"/>
    <property type="evidence" value="ECO:0007669"/>
    <property type="project" value="UniProtKB-SubCell"/>
</dbReference>
<feature type="transmembrane region" description="Helical" evidence="8">
    <location>
        <begin position="73"/>
        <end position="92"/>
    </location>
</feature>
<evidence type="ECO:0000256" key="4">
    <source>
        <dbReference type="ARBA" id="ARBA00022475"/>
    </source>
</evidence>
<evidence type="ECO:0000313" key="9">
    <source>
        <dbReference type="EMBL" id="KMK13249.1"/>
    </source>
</evidence>
<dbReference type="PATRIC" id="fig|61647.13.peg.1021"/>
<dbReference type="Proteomes" id="UP000036196">
    <property type="component" value="Unassembled WGS sequence"/>
</dbReference>
<feature type="transmembrane region" description="Helical" evidence="8">
    <location>
        <begin position="223"/>
        <end position="241"/>
    </location>
</feature>
<comment type="subcellular location">
    <subcellularLocation>
        <location evidence="8">Cell inner membrane</location>
        <topology evidence="8">Multi-pass membrane protein</topology>
    </subcellularLocation>
    <subcellularLocation>
        <location evidence="1">Cell membrane</location>
        <topology evidence="1">Multi-pass membrane protein</topology>
    </subcellularLocation>
</comment>
<gene>
    <name evidence="9" type="ORF">ABW06_13175</name>
</gene>
<evidence type="ECO:0000256" key="5">
    <source>
        <dbReference type="ARBA" id="ARBA00022692"/>
    </source>
</evidence>
<dbReference type="STRING" id="61647.LG71_17030"/>
<accession>A0A0F0VSS8</accession>
<sequence>MNDAPYLALTLIFTTAGIVKGITGMGLPTVAVALLGLLMPLPSAAALLIVPSLLTNLIQLFTGPPLSDALRRLAPMMLCIAAATLAASGLLLSNPQWSACALGAVLVIYALTALFAPAVQVSPPAERWLSPLAGALTGLITGATGVFVLPAVPYLQTLGLDKARLVQALGLSFTVSTLALWAGLWLHNGWQMGLLAPSVWATVPAIAGMWAGQKISRRLSAAAFRRCFLGVLLLLGAELILRPLVG</sequence>
<feature type="transmembrane region" description="Helical" evidence="8">
    <location>
        <begin position="99"/>
        <end position="120"/>
    </location>
</feature>
<feature type="transmembrane region" description="Helical" evidence="8">
    <location>
        <begin position="165"/>
        <end position="186"/>
    </location>
</feature>
<reference evidence="9 10" key="1">
    <citation type="submission" date="2015-05" db="EMBL/GenBank/DDBJ databases">
        <title>Genome sequences of Pluralibacter gergoviae.</title>
        <authorList>
            <person name="Greninger A.L."/>
            <person name="Miller S."/>
        </authorList>
    </citation>
    <scope>NUCLEOTIDE SEQUENCE [LARGE SCALE GENOMIC DNA]</scope>
    <source>
        <strain evidence="9 10">JS81F13</strain>
    </source>
</reference>
<protein>
    <recommendedName>
        <fullName evidence="8">Probable membrane transporter protein</fullName>
    </recommendedName>
</protein>
<dbReference type="RefSeq" id="WP_045288828.1">
    <property type="nucleotide sequence ID" value="NZ_JZYL01000016.1"/>
</dbReference>
<comment type="similarity">
    <text evidence="2 8">Belongs to the 4-toluene sulfonate uptake permease (TSUP) (TC 2.A.102) family.</text>
</comment>
<evidence type="ECO:0000256" key="6">
    <source>
        <dbReference type="ARBA" id="ARBA00022989"/>
    </source>
</evidence>
<keyword evidence="4 8" id="KW-1003">Cell membrane</keyword>
<comment type="caution">
    <text evidence="9">The sequence shown here is derived from an EMBL/GenBank/DDBJ whole genome shotgun (WGS) entry which is preliminary data.</text>
</comment>
<dbReference type="InterPro" id="IPR052017">
    <property type="entry name" value="TSUP"/>
</dbReference>
<dbReference type="PANTHER" id="PTHR30269:SF32">
    <property type="entry name" value="MEMBRANE TRANSPORTER PROTEIN-RELATED"/>
    <property type="match status" value="1"/>
</dbReference>
<keyword evidence="3" id="KW-0813">Transport</keyword>
<keyword evidence="10" id="KW-1185">Reference proteome</keyword>
<feature type="transmembrane region" description="Helical" evidence="8">
    <location>
        <begin position="192"/>
        <end position="211"/>
    </location>
</feature>
<dbReference type="InterPro" id="IPR002781">
    <property type="entry name" value="TM_pro_TauE-like"/>
</dbReference>
<keyword evidence="6 8" id="KW-1133">Transmembrane helix</keyword>
<dbReference type="PANTHER" id="PTHR30269">
    <property type="entry name" value="TRANSMEMBRANE PROTEIN YFCA"/>
    <property type="match status" value="1"/>
</dbReference>
<name>A0A0F0VSS8_PLUGE</name>
<evidence type="ECO:0000256" key="3">
    <source>
        <dbReference type="ARBA" id="ARBA00022448"/>
    </source>
</evidence>
<keyword evidence="8" id="KW-0997">Cell inner membrane</keyword>
<keyword evidence="5 8" id="KW-0812">Transmembrane</keyword>
<proteinExistence type="inferred from homology"/>
<keyword evidence="7 8" id="KW-0472">Membrane</keyword>
<dbReference type="EMBL" id="LDZF01000012">
    <property type="protein sequence ID" value="KMK13249.1"/>
    <property type="molecule type" value="Genomic_DNA"/>
</dbReference>
<dbReference type="eggNOG" id="COG0730">
    <property type="taxonomic scope" value="Bacteria"/>
</dbReference>
<evidence type="ECO:0000313" key="10">
    <source>
        <dbReference type="Proteomes" id="UP000036196"/>
    </source>
</evidence>
<feature type="transmembrane region" description="Helical" evidence="8">
    <location>
        <begin position="132"/>
        <end position="153"/>
    </location>
</feature>
<evidence type="ECO:0000256" key="8">
    <source>
        <dbReference type="RuleBase" id="RU363041"/>
    </source>
</evidence>
<evidence type="ECO:0000256" key="7">
    <source>
        <dbReference type="ARBA" id="ARBA00023136"/>
    </source>
</evidence>
<evidence type="ECO:0000256" key="1">
    <source>
        <dbReference type="ARBA" id="ARBA00004651"/>
    </source>
</evidence>